<dbReference type="AlphaFoldDB" id="A0A1R0ZDR3"/>
<gene>
    <name evidence="1" type="ORF">BSK65_19590</name>
</gene>
<dbReference type="EMBL" id="MPTW01000011">
    <property type="protein sequence ID" value="OME67734.1"/>
    <property type="molecule type" value="Genomic_DNA"/>
</dbReference>
<evidence type="ECO:0000313" key="2">
    <source>
        <dbReference type="Proteomes" id="UP000187425"/>
    </source>
</evidence>
<name>A0A1R0ZDR3_9BACL</name>
<dbReference type="RefSeq" id="WP_076285568.1">
    <property type="nucleotide sequence ID" value="NZ_MPTW01000011.1"/>
</dbReference>
<accession>A0A1R0ZDR3</accession>
<protein>
    <submittedName>
        <fullName evidence="1">Uncharacterized protein</fullName>
    </submittedName>
</protein>
<organism evidence="1 2">
    <name type="scientific">Paenibacillus odorifer</name>
    <dbReference type="NCBI Taxonomy" id="189426"/>
    <lineage>
        <taxon>Bacteria</taxon>
        <taxon>Bacillati</taxon>
        <taxon>Bacillota</taxon>
        <taxon>Bacilli</taxon>
        <taxon>Bacillales</taxon>
        <taxon>Paenibacillaceae</taxon>
        <taxon>Paenibacillus</taxon>
    </lineage>
</organism>
<sequence>MQTTGNLGLKKPEGTDIVDIADLNGNMDILDNAVNGKVDKVTGKQLSTNDYTAAEKTKLAGVATGATNYTHPATHPAAIIVQDASNRFVTDAEKTTWNAKETPAGAAAKADAAVAAAKTDYIRQPGYAATSGTATAYSAVLAPAPTTIPDGFGITIVPHVTNGASPTLSVNGLAAAPLKDQKGVAYATGKLIAGKPYTFRRVGTDFLADSASGSGNAVAGDIRAGKTAATDAGDITGTLPVQAGGTVTPGATAVVKPAGIYDEAITVAAVTVPADKVLAGTTIAGTAGTIPIKANGTASALAAPSGSTGLSVGVPVGAYLDTSGFGGQSPFVNIDDPDFIAANFRADKNIFGKQGSIPVITVGGDPAIGVARWPDGALAVYPSEGYRKGGAGAGELKVSTAQLKLADSALAPQNIMNGISIFGVGGTLQPRLFASGTINAVGDGTVTVTGLSFTPVIAAVDYGPGGNSQAIGMTMDGRTIRGYYNGGGNVIMPYWDILPGGFRLGYGFNSGTPFKWWAWG</sequence>
<comment type="caution">
    <text evidence="1">The sequence shown here is derived from an EMBL/GenBank/DDBJ whole genome shotgun (WGS) entry which is preliminary data.</text>
</comment>
<dbReference type="Proteomes" id="UP000187425">
    <property type="component" value="Unassembled WGS sequence"/>
</dbReference>
<proteinExistence type="predicted"/>
<evidence type="ECO:0000313" key="1">
    <source>
        <dbReference type="EMBL" id="OME67734.1"/>
    </source>
</evidence>
<dbReference type="OrthoDB" id="2625211at2"/>
<reference evidence="1 2" key="1">
    <citation type="submission" date="2016-11" db="EMBL/GenBank/DDBJ databases">
        <title>Paenibacillus species isolates.</title>
        <authorList>
            <person name="Beno S.M."/>
        </authorList>
    </citation>
    <scope>NUCLEOTIDE SEQUENCE [LARGE SCALE GENOMIC DNA]</scope>
    <source>
        <strain evidence="1 2">FSL H7-0443</strain>
    </source>
</reference>